<dbReference type="Pfam" id="PF13359">
    <property type="entry name" value="DDE_Tnp_4"/>
    <property type="match status" value="1"/>
</dbReference>
<dbReference type="Gene3D" id="1.10.630.10">
    <property type="entry name" value="Cytochrome P450"/>
    <property type="match status" value="1"/>
</dbReference>
<evidence type="ECO:0000256" key="6">
    <source>
        <dbReference type="ARBA" id="ARBA00023004"/>
    </source>
</evidence>
<comment type="function">
    <text evidence="7">Cytochromes P450 are a group of heme-thiolate monooxygenases. They oxidize a variety of structurally unrelated compounds, including steroids, fatty acids, and xenobiotics.</text>
</comment>
<dbReference type="InterPro" id="IPR001128">
    <property type="entry name" value="Cyt_P450"/>
</dbReference>
<sequence length="992" mass="114958">MPNSPREKCLMCEKSFDQVEMRTIGDGLLRVYVAVRSSKRIFTEEYICQRCRLQFFNWLRLMEGDFDRFCSRDKNDNEFLTNDDDETAMVVDNYEERIMESSVQTDPQTPRISIPVFRCSKSHQSCVVCGIEIISAKVLSFVQRTMIFLIRAVFVSPGSRCCSEHVVKKQLTVESFDKICISKTDCWTLDSFGLQVLFTDIRSMLLQQNSFNFDGPTLLNEEAYKTIVGLTKDQFNDLIGTVSSMRNSHTRSIRTAVAIFLAKMRLSLSNRLLAILFHIDNKRNVSHIISQVRIALMKDFVPAHLGLHHIDRVTAINQHQIAIATVLHTTKPQQLCVVADSTYLFIQKSSDNKFQRRSYSMHKHRHLVKPMILTTTDGYILCVMGPFLSDYKNNDASIFKHCVYNNEQDILNWLHDDDVLILDRGFRDTVRAMKQFVFQVAMPSFLNGRKQFSLEEANLNRCITKVRWIVESGRAYAYLTRNHRYWEKRGVPGPRPWPFFGTYLQQFFKPFPETEMEWYNDYGKIYGIYDGSKPGIIVGDPDLIKQIMVKDFHVFTNRRPVKTTHKIMSKFLSSLVGEEWKRVRSIITPTFTSRKMKKIFQIMKNSSDTILEKLERAALQKNEDIDLKELYGCYTMNVIAKCAFATEPDINFVKHATKLFTFPFWRKFLDYTVPMRLLDSLKFTVLPSDAMDFFRSITANLIHQRLMTVQSHHSCDHDFLDLLMNARRVDSVEISQSIKDIDDASFRQQTDDDRNQNQNALTGLVTQDVSKTLDQNEILAQSVLFFSVGFETSSQLLTYCTYCLALNPDCQEALYDEIEKTLGMNHGRIDYDIVLKMVYLDAVISETLRLYNPVLRMERQASEDYTLGNTNIVIRKGMIVGIPVWALHHDPQYYPEPYAFKPERFLMENREQIVPYTYLPFGAGPRSCIGTRFALLESKVALIKALSKYQFVPSKQTRIPLRFLPVGRPLLRCEDVIVGVESRIQLTRTPKS</sequence>
<evidence type="ECO:0000256" key="4">
    <source>
        <dbReference type="ARBA" id="ARBA00022723"/>
    </source>
</evidence>
<dbReference type="SUPFAM" id="SSF48264">
    <property type="entry name" value="Cytochrome P450"/>
    <property type="match status" value="1"/>
</dbReference>
<gene>
    <name evidence="10" type="ORF">KIK155_LOCUS7458</name>
</gene>
<comment type="similarity">
    <text evidence="2">Belongs to the cytochrome P450 family.</text>
</comment>
<comment type="cofactor">
    <cofactor evidence="1">
        <name>a divalent metal cation</name>
        <dbReference type="ChEBI" id="CHEBI:60240"/>
    </cofactor>
</comment>
<dbReference type="Proteomes" id="UP000663865">
    <property type="component" value="Unassembled WGS sequence"/>
</dbReference>
<evidence type="ECO:0000256" key="5">
    <source>
        <dbReference type="ARBA" id="ARBA00023002"/>
    </source>
</evidence>
<evidence type="ECO:0000256" key="1">
    <source>
        <dbReference type="ARBA" id="ARBA00001968"/>
    </source>
</evidence>
<accession>A0A817ZE66</accession>
<dbReference type="GO" id="GO:0020037">
    <property type="term" value="F:heme binding"/>
    <property type="evidence" value="ECO:0007669"/>
    <property type="project" value="InterPro"/>
</dbReference>
<dbReference type="InterPro" id="IPR002401">
    <property type="entry name" value="Cyt_P450_E_grp-I"/>
</dbReference>
<evidence type="ECO:0000256" key="3">
    <source>
        <dbReference type="ARBA" id="ARBA00022617"/>
    </source>
</evidence>
<evidence type="ECO:0000259" key="9">
    <source>
        <dbReference type="Pfam" id="PF13359"/>
    </source>
</evidence>
<feature type="domain" description="DDE Tnp4" evidence="9">
    <location>
        <begin position="340"/>
        <end position="472"/>
    </location>
</feature>
<dbReference type="PROSITE" id="PS00086">
    <property type="entry name" value="CYTOCHROME_P450"/>
    <property type="match status" value="1"/>
</dbReference>
<evidence type="ECO:0000313" key="11">
    <source>
        <dbReference type="Proteomes" id="UP000663865"/>
    </source>
</evidence>
<name>A0A817ZE66_9BILA</name>
<dbReference type="InterPro" id="IPR027806">
    <property type="entry name" value="HARBI1_dom"/>
</dbReference>
<dbReference type="CDD" id="cd11055">
    <property type="entry name" value="CYP3A-like"/>
    <property type="match status" value="1"/>
</dbReference>
<dbReference type="GO" id="GO:0005506">
    <property type="term" value="F:iron ion binding"/>
    <property type="evidence" value="ECO:0007669"/>
    <property type="project" value="InterPro"/>
</dbReference>
<dbReference type="EMBL" id="CAJNYV010000906">
    <property type="protein sequence ID" value="CAF3393744.1"/>
    <property type="molecule type" value="Genomic_DNA"/>
</dbReference>
<dbReference type="InterPro" id="IPR036396">
    <property type="entry name" value="Cyt_P450_sf"/>
</dbReference>
<comment type="cofactor">
    <cofactor evidence="8">
        <name>heme</name>
        <dbReference type="ChEBI" id="CHEBI:30413"/>
    </cofactor>
</comment>
<dbReference type="PANTHER" id="PTHR24302:SF15">
    <property type="entry name" value="FATTY-ACID PEROXYGENASE"/>
    <property type="match status" value="1"/>
</dbReference>
<keyword evidence="5" id="KW-0560">Oxidoreductase</keyword>
<dbReference type="PANTHER" id="PTHR24302">
    <property type="entry name" value="CYTOCHROME P450 FAMILY 3"/>
    <property type="match status" value="1"/>
</dbReference>
<keyword evidence="3 8" id="KW-0349">Heme</keyword>
<comment type="caution">
    <text evidence="10">The sequence shown here is derived from an EMBL/GenBank/DDBJ whole genome shotgun (WGS) entry which is preliminary data.</text>
</comment>
<protein>
    <recommendedName>
        <fullName evidence="9">DDE Tnp4 domain-containing protein</fullName>
    </recommendedName>
</protein>
<dbReference type="GO" id="GO:0016705">
    <property type="term" value="F:oxidoreductase activity, acting on paired donors, with incorporation or reduction of molecular oxygen"/>
    <property type="evidence" value="ECO:0007669"/>
    <property type="project" value="InterPro"/>
</dbReference>
<evidence type="ECO:0000256" key="7">
    <source>
        <dbReference type="ARBA" id="ARBA00043906"/>
    </source>
</evidence>
<organism evidence="10 11">
    <name type="scientific">Rotaria socialis</name>
    <dbReference type="NCBI Taxonomy" id="392032"/>
    <lineage>
        <taxon>Eukaryota</taxon>
        <taxon>Metazoa</taxon>
        <taxon>Spiralia</taxon>
        <taxon>Gnathifera</taxon>
        <taxon>Rotifera</taxon>
        <taxon>Eurotatoria</taxon>
        <taxon>Bdelloidea</taxon>
        <taxon>Philodinida</taxon>
        <taxon>Philodinidae</taxon>
        <taxon>Rotaria</taxon>
    </lineage>
</organism>
<dbReference type="InterPro" id="IPR017972">
    <property type="entry name" value="Cyt_P450_CS"/>
</dbReference>
<evidence type="ECO:0000313" key="10">
    <source>
        <dbReference type="EMBL" id="CAF3393744.1"/>
    </source>
</evidence>
<dbReference type="GO" id="GO:0008395">
    <property type="term" value="F:steroid hydroxylase activity"/>
    <property type="evidence" value="ECO:0007669"/>
    <property type="project" value="TreeGrafter"/>
</dbReference>
<evidence type="ECO:0000256" key="8">
    <source>
        <dbReference type="PIRSR" id="PIRSR602401-1"/>
    </source>
</evidence>
<evidence type="ECO:0000256" key="2">
    <source>
        <dbReference type="ARBA" id="ARBA00010617"/>
    </source>
</evidence>
<dbReference type="PRINTS" id="PR00385">
    <property type="entry name" value="P450"/>
</dbReference>
<dbReference type="PRINTS" id="PR00463">
    <property type="entry name" value="EP450I"/>
</dbReference>
<keyword evidence="6 8" id="KW-0408">Iron</keyword>
<dbReference type="Pfam" id="PF00067">
    <property type="entry name" value="p450"/>
    <property type="match status" value="2"/>
</dbReference>
<feature type="binding site" description="axial binding residue" evidence="8">
    <location>
        <position position="928"/>
    </location>
    <ligand>
        <name>heme</name>
        <dbReference type="ChEBI" id="CHEBI:30413"/>
    </ligand>
    <ligandPart>
        <name>Fe</name>
        <dbReference type="ChEBI" id="CHEBI:18248"/>
    </ligandPart>
</feature>
<proteinExistence type="inferred from homology"/>
<dbReference type="AlphaFoldDB" id="A0A817ZE66"/>
<dbReference type="InterPro" id="IPR050705">
    <property type="entry name" value="Cytochrome_P450_3A"/>
</dbReference>
<reference evidence="10" key="1">
    <citation type="submission" date="2021-02" db="EMBL/GenBank/DDBJ databases">
        <authorList>
            <person name="Nowell W R."/>
        </authorList>
    </citation>
    <scope>NUCLEOTIDE SEQUENCE</scope>
</reference>
<keyword evidence="4 8" id="KW-0479">Metal-binding</keyword>